<sequence>MSQDDANTAISLLSGGTYMKVDSDHVIHLEHPDEFVDILNDFLLGTDG</sequence>
<dbReference type="EMBL" id="ANAH02000004">
    <property type="protein sequence ID" value="EPX63925.1"/>
    <property type="molecule type" value="Genomic_DNA"/>
</dbReference>
<reference evidence="1" key="1">
    <citation type="submission" date="2013-05" db="EMBL/GenBank/DDBJ databases">
        <title>Genome assembly of Cystobacter fuscus DSM 2262.</title>
        <authorList>
            <person name="Sharma G."/>
            <person name="Khatri I."/>
            <person name="Kaur C."/>
            <person name="Mayilraj S."/>
            <person name="Subramanian S."/>
        </authorList>
    </citation>
    <scope>NUCLEOTIDE SEQUENCE [LARGE SCALE GENOMIC DNA]</scope>
    <source>
        <strain evidence="1">DSM 2262</strain>
    </source>
</reference>
<dbReference type="Proteomes" id="UP000011682">
    <property type="component" value="Unassembled WGS sequence"/>
</dbReference>
<dbReference type="AlphaFoldDB" id="S9PHV9"/>
<name>S9PHV9_CYSF2</name>
<dbReference type="Gene3D" id="3.40.50.1820">
    <property type="entry name" value="alpha/beta hydrolase"/>
    <property type="match status" value="1"/>
</dbReference>
<evidence type="ECO:0000313" key="2">
    <source>
        <dbReference type="Proteomes" id="UP000011682"/>
    </source>
</evidence>
<dbReference type="OrthoDB" id="27092at2"/>
<dbReference type="InterPro" id="IPR029058">
    <property type="entry name" value="AB_hydrolase_fold"/>
</dbReference>
<organism evidence="1 2">
    <name type="scientific">Cystobacter fuscus (strain ATCC 25194 / DSM 2262 / NBRC 100088 / M29)</name>
    <dbReference type="NCBI Taxonomy" id="1242864"/>
    <lineage>
        <taxon>Bacteria</taxon>
        <taxon>Pseudomonadati</taxon>
        <taxon>Myxococcota</taxon>
        <taxon>Myxococcia</taxon>
        <taxon>Myxococcales</taxon>
        <taxon>Cystobacterineae</taxon>
        <taxon>Archangiaceae</taxon>
        <taxon>Cystobacter</taxon>
    </lineage>
</organism>
<keyword evidence="2" id="KW-1185">Reference proteome</keyword>
<evidence type="ECO:0000313" key="1">
    <source>
        <dbReference type="EMBL" id="EPX63925.1"/>
    </source>
</evidence>
<comment type="caution">
    <text evidence="1">The sequence shown here is derived from an EMBL/GenBank/DDBJ whole genome shotgun (WGS) entry which is preliminary data.</text>
</comment>
<dbReference type="SUPFAM" id="SSF53474">
    <property type="entry name" value="alpha/beta-Hydrolases"/>
    <property type="match status" value="1"/>
</dbReference>
<gene>
    <name evidence="1" type="ORF">D187_005058</name>
</gene>
<proteinExistence type="predicted"/>
<dbReference type="RefSeq" id="WP_002631465.1">
    <property type="nucleotide sequence ID" value="NZ_ANAH02000004.1"/>
</dbReference>
<protein>
    <submittedName>
        <fullName evidence="1">Uncharacterized protein</fullName>
    </submittedName>
</protein>
<accession>S9PHV9</accession>